<dbReference type="InterPro" id="IPR036761">
    <property type="entry name" value="TTHA0802/YceI-like_sf"/>
</dbReference>
<evidence type="ECO:0000259" key="1">
    <source>
        <dbReference type="SMART" id="SM00867"/>
    </source>
</evidence>
<name>A0A4V6QA01_9BACT</name>
<gene>
    <name evidence="2" type="ORF">EDB95_2285</name>
</gene>
<dbReference type="SMART" id="SM00867">
    <property type="entry name" value="YceI"/>
    <property type="match status" value="1"/>
</dbReference>
<dbReference type="EMBL" id="SODV01000001">
    <property type="protein sequence ID" value="TDX01253.1"/>
    <property type="molecule type" value="Genomic_DNA"/>
</dbReference>
<reference evidence="2 3" key="1">
    <citation type="submission" date="2019-03" db="EMBL/GenBank/DDBJ databases">
        <title>Genomic Encyclopedia of Type Strains, Phase IV (KMG-IV): sequencing the most valuable type-strain genomes for metagenomic binning, comparative biology and taxonomic classification.</title>
        <authorList>
            <person name="Goeker M."/>
        </authorList>
    </citation>
    <scope>NUCLEOTIDE SEQUENCE [LARGE SCALE GENOMIC DNA]</scope>
    <source>
        <strain evidence="2 3">DSM 100059</strain>
    </source>
</reference>
<accession>A0A4V6QA01</accession>
<proteinExistence type="predicted"/>
<dbReference type="InterPro" id="IPR007372">
    <property type="entry name" value="Lipid/polyisoprenoid-bd_YceI"/>
</dbReference>
<dbReference type="PANTHER" id="PTHR34406">
    <property type="entry name" value="PROTEIN YCEI"/>
    <property type="match status" value="1"/>
</dbReference>
<dbReference type="AlphaFoldDB" id="A0A4V6QA01"/>
<protein>
    <submittedName>
        <fullName evidence="2">Polyisoprenoid-binding protein YceI</fullName>
    </submittedName>
</protein>
<dbReference type="PANTHER" id="PTHR34406:SF1">
    <property type="entry name" value="PROTEIN YCEI"/>
    <property type="match status" value="1"/>
</dbReference>
<keyword evidence="3" id="KW-1185">Reference proteome</keyword>
<dbReference type="Gene3D" id="2.40.128.110">
    <property type="entry name" value="Lipid/polyisoprenoid-binding, YceI-like"/>
    <property type="match status" value="1"/>
</dbReference>
<comment type="caution">
    <text evidence="2">The sequence shown here is derived from an EMBL/GenBank/DDBJ whole genome shotgun (WGS) entry which is preliminary data.</text>
</comment>
<evidence type="ECO:0000313" key="3">
    <source>
        <dbReference type="Proteomes" id="UP000294498"/>
    </source>
</evidence>
<feature type="domain" description="Lipid/polyisoprenoid-binding YceI-like" evidence="1">
    <location>
        <begin position="8"/>
        <end position="158"/>
    </location>
</feature>
<organism evidence="2 3">
    <name type="scientific">Dinghuibacter silviterrae</name>
    <dbReference type="NCBI Taxonomy" id="1539049"/>
    <lineage>
        <taxon>Bacteria</taxon>
        <taxon>Pseudomonadati</taxon>
        <taxon>Bacteroidota</taxon>
        <taxon>Chitinophagia</taxon>
        <taxon>Chitinophagales</taxon>
        <taxon>Chitinophagaceae</taxon>
        <taxon>Dinghuibacter</taxon>
    </lineage>
</organism>
<sequence>MLASAAGDWAIAPGYSVKWSTTGDAAGIFKGLAGTIHFDEANLNTASFNVSIDVASLNTGNGLMNTHAKSAEWLDATKYPKISFVSAKVVKAGAGYQAIGNLTMHGATKPLTLPFTFQHTGSGGLFHATFTVNRTQFGVGKPGDVDDNISIELSVPVTKQ</sequence>
<dbReference type="Pfam" id="PF04264">
    <property type="entry name" value="YceI"/>
    <property type="match status" value="1"/>
</dbReference>
<dbReference type="SUPFAM" id="SSF101874">
    <property type="entry name" value="YceI-like"/>
    <property type="match status" value="1"/>
</dbReference>
<evidence type="ECO:0000313" key="2">
    <source>
        <dbReference type="EMBL" id="TDX01253.1"/>
    </source>
</evidence>
<dbReference type="Proteomes" id="UP000294498">
    <property type="component" value="Unassembled WGS sequence"/>
</dbReference>